<dbReference type="EMBL" id="LAZR01000123">
    <property type="protein sequence ID" value="KKN89077.1"/>
    <property type="molecule type" value="Genomic_DNA"/>
</dbReference>
<gene>
    <name evidence="2" type="ORF">LCGC14_0242700</name>
</gene>
<dbReference type="PANTHER" id="PTHR46689">
    <property type="entry name" value="MEMBRANE PROTEIN, PUTATIVE-RELATED"/>
    <property type="match status" value="1"/>
</dbReference>
<feature type="domain" description="PhoD-like phosphatase" evidence="1">
    <location>
        <begin position="118"/>
        <end position="341"/>
    </location>
</feature>
<protein>
    <recommendedName>
        <fullName evidence="1">PhoD-like phosphatase domain-containing protein</fullName>
    </recommendedName>
</protein>
<organism evidence="2">
    <name type="scientific">marine sediment metagenome</name>
    <dbReference type="NCBI Taxonomy" id="412755"/>
    <lineage>
        <taxon>unclassified sequences</taxon>
        <taxon>metagenomes</taxon>
        <taxon>ecological metagenomes</taxon>
    </lineage>
</organism>
<dbReference type="PANTHER" id="PTHR46689:SF1">
    <property type="entry name" value="PHOD-LIKE PHOSPHATASE DOMAIN-CONTAINING PROTEIN"/>
    <property type="match status" value="1"/>
</dbReference>
<dbReference type="AlphaFoldDB" id="A0A0F9UNI8"/>
<dbReference type="Gene3D" id="3.60.21.70">
    <property type="entry name" value="PhoD-like phosphatase"/>
    <property type="match status" value="1"/>
</dbReference>
<dbReference type="InterPro" id="IPR029052">
    <property type="entry name" value="Metallo-depent_PP-like"/>
</dbReference>
<proteinExistence type="predicted"/>
<evidence type="ECO:0000313" key="2">
    <source>
        <dbReference type="EMBL" id="KKN89077.1"/>
    </source>
</evidence>
<comment type="caution">
    <text evidence="2">The sequence shown here is derived from an EMBL/GenBank/DDBJ whole genome shotgun (WGS) entry which is preliminary data.</text>
</comment>
<dbReference type="InterPro" id="IPR018946">
    <property type="entry name" value="PhoD-like_MPP"/>
</dbReference>
<name>A0A0F9UNI8_9ZZZZ</name>
<dbReference type="InterPro" id="IPR043904">
    <property type="entry name" value="PhoD_2-like"/>
</dbReference>
<accession>A0A0F9UNI8</accession>
<dbReference type="InterPro" id="IPR038607">
    <property type="entry name" value="PhoD-like_sf"/>
</dbReference>
<evidence type="ECO:0000259" key="1">
    <source>
        <dbReference type="Pfam" id="PF19050"/>
    </source>
</evidence>
<reference evidence="2" key="1">
    <citation type="journal article" date="2015" name="Nature">
        <title>Complex archaea that bridge the gap between prokaryotes and eukaryotes.</title>
        <authorList>
            <person name="Spang A."/>
            <person name="Saw J.H."/>
            <person name="Jorgensen S.L."/>
            <person name="Zaremba-Niedzwiedzka K."/>
            <person name="Martijn J."/>
            <person name="Lind A.E."/>
            <person name="van Eijk R."/>
            <person name="Schleper C."/>
            <person name="Guy L."/>
            <person name="Ettema T.J."/>
        </authorList>
    </citation>
    <scope>NUCLEOTIDE SEQUENCE</scope>
</reference>
<sequence length="487" mass="54734">MFAEQSKGDRAIDRVGPILYARGGDGHRNHLAALVVRPESDEPAPLHVDDDGVAIEAQPIATLFGVVVWRYDFSLPAAQPASYRLGGERFEIMPPDDPNVRIAYVSCNGQENGDLDRDVGERDAMWNRLVEEHTRAPFALMLQGGDQLYADDVLTAHEAVRRWAERPKRQRADIAFTEDAHEAVRHFYFRRYLTTFARPAMRTLAARVPSIMMWDDHDIIDGWGSHPEPLLDSPVGRGLFEAAREMFLLFQLAANDGAMPDMAFDPSGRTLGVAVRYPGLAIVAPDLRSERRPDRVMGDAGWSGLERAMAATSDGERILLMSSVPALGPRLSWVEAVADIVPKIRELEDDLRDQWQSRAHREEWKRFLRLLAERQEGHRGCITVVSGEIHLATRGEMRLKDGSRLHQLVASGISHPAPRDFYPRMLGLLARVGESPLPKRKIRLRPLPSKRAIYTGERNYLVLSRADAAWTAQWELEDSGRTPVLSL</sequence>
<dbReference type="GO" id="GO:0016020">
    <property type="term" value="C:membrane"/>
    <property type="evidence" value="ECO:0007669"/>
    <property type="project" value="TreeGrafter"/>
</dbReference>
<dbReference type="SUPFAM" id="SSF56300">
    <property type="entry name" value="Metallo-dependent phosphatases"/>
    <property type="match status" value="1"/>
</dbReference>
<dbReference type="Pfam" id="PF19050">
    <property type="entry name" value="PhoD_2"/>
    <property type="match status" value="1"/>
</dbReference>
<dbReference type="CDD" id="cd07389">
    <property type="entry name" value="MPP_PhoD"/>
    <property type="match status" value="1"/>
</dbReference>